<protein>
    <submittedName>
        <fullName evidence="1">Uncharacterized protein</fullName>
    </submittedName>
</protein>
<proteinExistence type="predicted"/>
<name>A0A8T1N1B0_CARIL</name>
<evidence type="ECO:0000313" key="2">
    <source>
        <dbReference type="Proteomes" id="UP000811609"/>
    </source>
</evidence>
<dbReference type="Proteomes" id="UP000811609">
    <property type="component" value="Chromosome 16"/>
</dbReference>
<evidence type="ECO:0000313" key="1">
    <source>
        <dbReference type="EMBL" id="KAG6624119.1"/>
    </source>
</evidence>
<reference evidence="1" key="1">
    <citation type="submission" date="2020-12" db="EMBL/GenBank/DDBJ databases">
        <title>WGS assembly of Carya illinoinensis cv. Pawnee.</title>
        <authorList>
            <person name="Platts A."/>
            <person name="Shu S."/>
            <person name="Wright S."/>
            <person name="Barry K."/>
            <person name="Edger P."/>
            <person name="Pires J.C."/>
            <person name="Schmutz J."/>
        </authorList>
    </citation>
    <scope>NUCLEOTIDE SEQUENCE</scope>
    <source>
        <tissue evidence="1">Leaf</tissue>
    </source>
</reference>
<sequence>MIKIQKPLGCFAKMVRGLDAESAYKPTDKNNLFFLTVFYSIISHHFLTCSSSSELEKWLRFLVSPANKYFAFFHTLNKSKPRVSFFCFYFLVPEFLICPRCPSSSGIVSYLRTKSLR</sequence>
<accession>A0A8T1N1B0</accession>
<dbReference type="AlphaFoldDB" id="A0A8T1N1B0"/>
<keyword evidence="2" id="KW-1185">Reference proteome</keyword>
<organism evidence="1 2">
    <name type="scientific">Carya illinoinensis</name>
    <name type="common">Pecan</name>
    <dbReference type="NCBI Taxonomy" id="32201"/>
    <lineage>
        <taxon>Eukaryota</taxon>
        <taxon>Viridiplantae</taxon>
        <taxon>Streptophyta</taxon>
        <taxon>Embryophyta</taxon>
        <taxon>Tracheophyta</taxon>
        <taxon>Spermatophyta</taxon>
        <taxon>Magnoliopsida</taxon>
        <taxon>eudicotyledons</taxon>
        <taxon>Gunneridae</taxon>
        <taxon>Pentapetalae</taxon>
        <taxon>rosids</taxon>
        <taxon>fabids</taxon>
        <taxon>Fagales</taxon>
        <taxon>Juglandaceae</taxon>
        <taxon>Carya</taxon>
    </lineage>
</organism>
<comment type="caution">
    <text evidence="1">The sequence shown here is derived from an EMBL/GenBank/DDBJ whole genome shotgun (WGS) entry which is preliminary data.</text>
</comment>
<gene>
    <name evidence="1" type="ORF">CIPAW_16G004300</name>
</gene>
<dbReference type="EMBL" id="CM031824">
    <property type="protein sequence ID" value="KAG6624119.1"/>
    <property type="molecule type" value="Genomic_DNA"/>
</dbReference>